<dbReference type="PANTHER" id="PTHR35841">
    <property type="entry name" value="PHOSPHONATES-BINDING PERIPLASMIC PROTEIN"/>
    <property type="match status" value="1"/>
</dbReference>
<name>A0ABY3T704_9GAMM</name>
<reference evidence="1" key="1">
    <citation type="journal article" date="2022" name="Microorganisms">
        <title>Two New Species of Filamentous Sulfur Bacteria of the Genus Thiothrix, Thiothrix winogradskyi sp. nov. and 'Candidatus Thiothrix sulfatifontis' sp. nov.</title>
        <authorList>
            <person name="Ravin N.V."/>
            <person name="Rossetti S."/>
            <person name="Beletsky A.V."/>
            <person name="Kadnikov V.V."/>
            <person name="Rudenko T.S."/>
            <person name="Smolyakov D.D."/>
            <person name="Moskvitina M.I."/>
            <person name="Gureeva M.V."/>
            <person name="Mardanov A.V."/>
            <person name="Grabovich M.Y."/>
        </authorList>
    </citation>
    <scope>NUCLEOTIDE SEQUENCE</scope>
    <source>
        <strain evidence="1">CT3</strain>
    </source>
</reference>
<dbReference type="SUPFAM" id="SSF53850">
    <property type="entry name" value="Periplasmic binding protein-like II"/>
    <property type="match status" value="1"/>
</dbReference>
<proteinExistence type="predicted"/>
<accession>A0ABY3T704</accession>
<protein>
    <submittedName>
        <fullName evidence="1">PhnD/SsuA/transferrin family substrate-binding protein</fullName>
    </submittedName>
</protein>
<dbReference type="CDD" id="cd13571">
    <property type="entry name" value="PBP2_PnhD_1"/>
    <property type="match status" value="1"/>
</dbReference>
<dbReference type="PANTHER" id="PTHR35841:SF1">
    <property type="entry name" value="PHOSPHONATES-BINDING PERIPLASMIC PROTEIN"/>
    <property type="match status" value="1"/>
</dbReference>
<organism evidence="1 2">
    <name type="scientific">Thiothrix winogradskyi</name>
    <dbReference type="NCBI Taxonomy" id="96472"/>
    <lineage>
        <taxon>Bacteria</taxon>
        <taxon>Pseudomonadati</taxon>
        <taxon>Pseudomonadota</taxon>
        <taxon>Gammaproteobacteria</taxon>
        <taxon>Thiotrichales</taxon>
        <taxon>Thiotrichaceae</taxon>
        <taxon>Thiothrix</taxon>
    </lineage>
</organism>
<sequence>MVQAGGSGSRRQFLQGLACVPVICAAKSTWAEDKLPVSIGLTPVFLDDQIAFLQSWQAYLQQRLQRPVQFFQRGSYSEVLRLLQDGRVDFAWLCGFPYWRNRDWLKLVATPVYQGKPLYQAYLIRHQQHADITKLSDLQGKVFAYSDPDSNSGFLYPQHQLRQSGLDSRHFFGRTFFTWSHRKVVEAVAVQLAHAGSVDGYVWDVLAQLHPQLTSQTDIFERSAWFGFPPVVAAQTVDTGLFSEFQSLLKGMSDDPEGKALLKTLALDGFTHADPELFASIGEMIVER</sequence>
<dbReference type="RefSeq" id="WP_236501696.1">
    <property type="nucleotide sequence ID" value="NZ_CP091244.1"/>
</dbReference>
<gene>
    <name evidence="1" type="ORF">L2Y54_09840</name>
</gene>
<evidence type="ECO:0000313" key="1">
    <source>
        <dbReference type="EMBL" id="UJS26319.1"/>
    </source>
</evidence>
<dbReference type="Gene3D" id="3.40.190.10">
    <property type="entry name" value="Periplasmic binding protein-like II"/>
    <property type="match status" value="2"/>
</dbReference>
<dbReference type="Pfam" id="PF12974">
    <property type="entry name" value="Phosphonate-bd"/>
    <property type="match status" value="1"/>
</dbReference>
<dbReference type="EMBL" id="CP091244">
    <property type="protein sequence ID" value="UJS26319.1"/>
    <property type="molecule type" value="Genomic_DNA"/>
</dbReference>
<evidence type="ECO:0000313" key="2">
    <source>
        <dbReference type="Proteomes" id="UP001054801"/>
    </source>
</evidence>
<keyword evidence="2" id="KW-1185">Reference proteome</keyword>
<dbReference type="Proteomes" id="UP001054801">
    <property type="component" value="Chromosome"/>
</dbReference>